<dbReference type="SMART" id="SM00028">
    <property type="entry name" value="TPR"/>
    <property type="match status" value="4"/>
</dbReference>
<dbReference type="Gene3D" id="1.25.40.10">
    <property type="entry name" value="Tetratricopeptide repeat domain"/>
    <property type="match status" value="2"/>
</dbReference>
<name>A1ZID0_MICM2</name>
<reference evidence="5 6" key="1">
    <citation type="submission" date="2007-01" db="EMBL/GenBank/DDBJ databases">
        <authorList>
            <person name="Haygood M."/>
            <person name="Podell S."/>
            <person name="Anderson C."/>
            <person name="Hopkinson B."/>
            <person name="Roe K."/>
            <person name="Barbeau K."/>
            <person name="Gaasterland T."/>
            <person name="Ferriera S."/>
            <person name="Johnson J."/>
            <person name="Kravitz S."/>
            <person name="Beeson K."/>
            <person name="Sutton G."/>
            <person name="Rogers Y.-H."/>
            <person name="Friedman R."/>
            <person name="Frazier M."/>
            <person name="Venter J.C."/>
        </authorList>
    </citation>
    <scope>NUCLEOTIDE SEQUENCE [LARGE SCALE GENOMIC DNA]</scope>
    <source>
        <strain evidence="5 6">ATCC 23134</strain>
    </source>
</reference>
<evidence type="ECO:0000256" key="3">
    <source>
        <dbReference type="PROSITE-ProRule" id="PRU00339"/>
    </source>
</evidence>
<feature type="repeat" description="TPR" evidence="3">
    <location>
        <begin position="334"/>
        <end position="367"/>
    </location>
</feature>
<dbReference type="eggNOG" id="COG0457">
    <property type="taxonomic scope" value="Bacteria"/>
</dbReference>
<gene>
    <name evidence="5" type="ORF">M23134_05670</name>
</gene>
<dbReference type="InterPro" id="IPR011990">
    <property type="entry name" value="TPR-like_helical_dom_sf"/>
</dbReference>
<evidence type="ECO:0000313" key="6">
    <source>
        <dbReference type="Proteomes" id="UP000004095"/>
    </source>
</evidence>
<keyword evidence="6" id="KW-1185">Reference proteome</keyword>
<dbReference type="PANTHER" id="PTHR44943:SF8">
    <property type="entry name" value="TPR REPEAT-CONTAINING PROTEIN MJ0263"/>
    <property type="match status" value="1"/>
</dbReference>
<dbReference type="RefSeq" id="WP_004155601.1">
    <property type="nucleotide sequence ID" value="NZ_AAWS01000009.1"/>
</dbReference>
<feature type="transmembrane region" description="Helical" evidence="4">
    <location>
        <begin position="60"/>
        <end position="81"/>
    </location>
</feature>
<dbReference type="SUPFAM" id="SSF48452">
    <property type="entry name" value="TPR-like"/>
    <property type="match status" value="1"/>
</dbReference>
<keyword evidence="4" id="KW-1133">Transmembrane helix</keyword>
<keyword evidence="4" id="KW-0472">Membrane</keyword>
<evidence type="ECO:0000256" key="4">
    <source>
        <dbReference type="SAM" id="Phobius"/>
    </source>
</evidence>
<dbReference type="Pfam" id="PF13181">
    <property type="entry name" value="TPR_8"/>
    <property type="match status" value="1"/>
</dbReference>
<keyword evidence="4" id="KW-0812">Transmembrane</keyword>
<dbReference type="EMBL" id="AAWS01000009">
    <property type="protein sequence ID" value="EAY29798.1"/>
    <property type="molecule type" value="Genomic_DNA"/>
</dbReference>
<feature type="repeat" description="TPR" evidence="3">
    <location>
        <begin position="232"/>
        <end position="265"/>
    </location>
</feature>
<feature type="repeat" description="TPR" evidence="3">
    <location>
        <begin position="266"/>
        <end position="299"/>
    </location>
</feature>
<evidence type="ECO:0000256" key="1">
    <source>
        <dbReference type="ARBA" id="ARBA00022737"/>
    </source>
</evidence>
<proteinExistence type="predicted"/>
<dbReference type="InterPro" id="IPR019734">
    <property type="entry name" value="TPR_rpt"/>
</dbReference>
<dbReference type="Proteomes" id="UP000004095">
    <property type="component" value="Unassembled WGS sequence"/>
</dbReference>
<dbReference type="OrthoDB" id="9814069at2"/>
<keyword evidence="1" id="KW-0677">Repeat</keyword>
<comment type="caution">
    <text evidence="5">The sequence shown here is derived from an EMBL/GenBank/DDBJ whole genome shotgun (WGS) entry which is preliminary data.</text>
</comment>
<accession>A1ZID0</accession>
<evidence type="ECO:0000256" key="2">
    <source>
        <dbReference type="ARBA" id="ARBA00022803"/>
    </source>
</evidence>
<dbReference type="PROSITE" id="PS50005">
    <property type="entry name" value="TPR"/>
    <property type="match status" value="3"/>
</dbReference>
<dbReference type="PANTHER" id="PTHR44943">
    <property type="entry name" value="CELLULOSE SYNTHASE OPERON PROTEIN C"/>
    <property type="match status" value="1"/>
</dbReference>
<dbReference type="Pfam" id="PF12895">
    <property type="entry name" value="ANAPC3"/>
    <property type="match status" value="1"/>
</dbReference>
<evidence type="ECO:0000313" key="5">
    <source>
        <dbReference type="EMBL" id="EAY29798.1"/>
    </source>
</evidence>
<protein>
    <submittedName>
        <fullName evidence="5">Tetratricopeptide repeat domain protein</fullName>
    </submittedName>
</protein>
<organism evidence="5 6">
    <name type="scientific">Microscilla marina ATCC 23134</name>
    <dbReference type="NCBI Taxonomy" id="313606"/>
    <lineage>
        <taxon>Bacteria</taxon>
        <taxon>Pseudomonadati</taxon>
        <taxon>Bacteroidota</taxon>
        <taxon>Cytophagia</taxon>
        <taxon>Cytophagales</taxon>
        <taxon>Microscillaceae</taxon>
        <taxon>Microscilla</taxon>
    </lineage>
</organism>
<sequence length="483" mass="56324">MDDRTKTQQQLLQTQQKTISDQQKMIYDLRDKLAHQETAIKVLESEQKAKEDSLYQQIHWNINALKIIAGFIVVGIILLIWQRNFLGRHLLGVWIEENFKESIRYYLKDMIQRKVRDRDVREIVREKGEAAVAATVTKYIKETDIADIIHKNARPEIDRLIKVVNEEVAENLKGKVPTWEQDFAHYLELGARLADKTQVLNETLTFPAETKLEIQEYKKVLLKLKNAPDYTPEDWYLKGIEEYETGHLKDARESFNEVLHLNAEDTNAMLFKGATHSDNAEYKSAIKIFNQALTLEPQNKIALILHANTAFKMKKYDKAIENYDQIQALDADYAYSYYGKGNAYKEKGDYQLAIENYRVAIEKDGDFALAYLSIIELLIVSENYEEAQGYLSKLSEFADLKIRDQILAKYFELIIKKIRHLGTTQSEADFEELLLNEIDVYWDMSKIDKWLTITQLDKDDLLFITNKTKVMKKRIKQGEVLES</sequence>
<dbReference type="AlphaFoldDB" id="A1ZID0"/>
<dbReference type="InterPro" id="IPR051685">
    <property type="entry name" value="Ycf3/AcsC/BcsC/TPR_MFPF"/>
</dbReference>
<keyword evidence="2 3" id="KW-0802">TPR repeat</keyword>